<evidence type="ECO:0000313" key="8">
    <source>
        <dbReference type="Proteomes" id="UP000515163"/>
    </source>
</evidence>
<dbReference type="PANTHER" id="PTHR46735">
    <property type="entry name" value="CALPAIN, SMALL SUBUNIT 1 A-RELATED"/>
    <property type="match status" value="1"/>
</dbReference>
<comment type="subcellular location">
    <subcellularLocation>
        <location evidence="2">Cytoplasm</location>
    </subcellularLocation>
    <subcellularLocation>
        <location evidence="1">Endomembrane system</location>
    </subcellularLocation>
</comment>
<dbReference type="Proteomes" id="UP000515163">
    <property type="component" value="Unplaced"/>
</dbReference>
<keyword evidence="4" id="KW-0479">Metal-binding</keyword>
<gene>
    <name evidence="9" type="primary">LOC116289320</name>
</gene>
<protein>
    <submittedName>
        <fullName evidence="9">Calpain-A-like isoform X2</fullName>
    </submittedName>
</protein>
<dbReference type="AlphaFoldDB" id="A0A6P8HHM8"/>
<evidence type="ECO:0000256" key="6">
    <source>
        <dbReference type="ARBA" id="ARBA00022837"/>
    </source>
</evidence>
<reference evidence="9" key="1">
    <citation type="submission" date="2025-08" db="UniProtKB">
        <authorList>
            <consortium name="RefSeq"/>
        </authorList>
    </citation>
    <scope>IDENTIFICATION</scope>
    <source>
        <tissue evidence="9">Tentacle</tissue>
    </source>
</reference>
<evidence type="ECO:0000256" key="4">
    <source>
        <dbReference type="ARBA" id="ARBA00022723"/>
    </source>
</evidence>
<keyword evidence="6" id="KW-0106">Calcium</keyword>
<evidence type="ECO:0000256" key="2">
    <source>
        <dbReference type="ARBA" id="ARBA00004496"/>
    </source>
</evidence>
<evidence type="ECO:0000256" key="3">
    <source>
        <dbReference type="ARBA" id="ARBA00022490"/>
    </source>
</evidence>
<organism evidence="8 9">
    <name type="scientific">Actinia tenebrosa</name>
    <name type="common">Australian red waratah sea anemone</name>
    <dbReference type="NCBI Taxonomy" id="6105"/>
    <lineage>
        <taxon>Eukaryota</taxon>
        <taxon>Metazoa</taxon>
        <taxon>Cnidaria</taxon>
        <taxon>Anthozoa</taxon>
        <taxon>Hexacorallia</taxon>
        <taxon>Actiniaria</taxon>
        <taxon>Actiniidae</taxon>
        <taxon>Actinia</taxon>
    </lineage>
</organism>
<keyword evidence="3" id="KW-0963">Cytoplasm</keyword>
<dbReference type="GO" id="GO:0005737">
    <property type="term" value="C:cytoplasm"/>
    <property type="evidence" value="ECO:0007669"/>
    <property type="project" value="UniProtKB-SubCell"/>
</dbReference>
<keyword evidence="8" id="KW-1185">Reference proteome</keyword>
<dbReference type="PANTHER" id="PTHR46735:SF3">
    <property type="entry name" value="CALPAIN SMALL SUBUNIT 1-RELATED"/>
    <property type="match status" value="1"/>
</dbReference>
<dbReference type="GeneID" id="116289320"/>
<evidence type="ECO:0000256" key="7">
    <source>
        <dbReference type="ARBA" id="ARBA00023136"/>
    </source>
</evidence>
<dbReference type="InterPro" id="IPR011992">
    <property type="entry name" value="EF-hand-dom_pair"/>
</dbReference>
<accession>A0A6P8HHM8</accession>
<dbReference type="OrthoDB" id="424753at2759"/>
<evidence type="ECO:0000313" key="9">
    <source>
        <dbReference type="RefSeq" id="XP_031552070.1"/>
    </source>
</evidence>
<dbReference type="GO" id="GO:0046872">
    <property type="term" value="F:metal ion binding"/>
    <property type="evidence" value="ECO:0007669"/>
    <property type="project" value="UniProtKB-KW"/>
</dbReference>
<evidence type="ECO:0000256" key="1">
    <source>
        <dbReference type="ARBA" id="ARBA00004308"/>
    </source>
</evidence>
<sequence length="82" mass="9310">MNFFELRNALKGLGYQLSNAALSSVVLRYHNKKGTISFDTFIQIVVRVIVMFDTFQKNSTDSRSPKKATFTLDQFIDATLTV</sequence>
<dbReference type="SUPFAM" id="SSF47473">
    <property type="entry name" value="EF-hand"/>
    <property type="match status" value="1"/>
</dbReference>
<dbReference type="Gene3D" id="1.10.238.10">
    <property type="entry name" value="EF-hand"/>
    <property type="match status" value="1"/>
</dbReference>
<keyword evidence="5" id="KW-0677">Repeat</keyword>
<proteinExistence type="predicted"/>
<name>A0A6P8HHM8_ACTTE</name>
<dbReference type="RefSeq" id="XP_031552070.1">
    <property type="nucleotide sequence ID" value="XM_031696210.1"/>
</dbReference>
<keyword evidence="7" id="KW-0472">Membrane</keyword>
<dbReference type="GO" id="GO:0012505">
    <property type="term" value="C:endomembrane system"/>
    <property type="evidence" value="ECO:0007669"/>
    <property type="project" value="UniProtKB-SubCell"/>
</dbReference>
<evidence type="ECO:0000256" key="5">
    <source>
        <dbReference type="ARBA" id="ARBA00022737"/>
    </source>
</evidence>